<dbReference type="RefSeq" id="WP_345265530.1">
    <property type="nucleotide sequence ID" value="NZ_BAABIM010000002.1"/>
</dbReference>
<evidence type="ECO:0000313" key="4">
    <source>
        <dbReference type="Proteomes" id="UP001500621"/>
    </source>
</evidence>
<keyword evidence="4" id="KW-1185">Reference proteome</keyword>
<organism evidence="3 4">
    <name type="scientific">Nocardioides nanhaiensis</name>
    <dbReference type="NCBI Taxonomy" id="1476871"/>
    <lineage>
        <taxon>Bacteria</taxon>
        <taxon>Bacillati</taxon>
        <taxon>Actinomycetota</taxon>
        <taxon>Actinomycetes</taxon>
        <taxon>Propionibacteriales</taxon>
        <taxon>Nocardioidaceae</taxon>
        <taxon>Nocardioides</taxon>
    </lineage>
</organism>
<proteinExistence type="predicted"/>
<feature type="compositionally biased region" description="Low complexity" evidence="1">
    <location>
        <begin position="33"/>
        <end position="55"/>
    </location>
</feature>
<evidence type="ECO:0000256" key="1">
    <source>
        <dbReference type="SAM" id="MobiDB-lite"/>
    </source>
</evidence>
<accession>A0ABP8W896</accession>
<feature type="transmembrane region" description="Helical" evidence="2">
    <location>
        <begin position="104"/>
        <end position="135"/>
    </location>
</feature>
<feature type="region of interest" description="Disordered" evidence="1">
    <location>
        <begin position="1"/>
        <end position="77"/>
    </location>
</feature>
<protein>
    <recommendedName>
        <fullName evidence="5">DUF4190 domain-containing protein</fullName>
    </recommendedName>
</protein>
<feature type="transmembrane region" description="Helical" evidence="2">
    <location>
        <begin position="156"/>
        <end position="179"/>
    </location>
</feature>
<reference evidence="4" key="1">
    <citation type="journal article" date="2019" name="Int. J. Syst. Evol. Microbiol.">
        <title>The Global Catalogue of Microorganisms (GCM) 10K type strain sequencing project: providing services to taxonomists for standard genome sequencing and annotation.</title>
        <authorList>
            <consortium name="The Broad Institute Genomics Platform"/>
            <consortium name="The Broad Institute Genome Sequencing Center for Infectious Disease"/>
            <person name="Wu L."/>
            <person name="Ma J."/>
        </authorList>
    </citation>
    <scope>NUCLEOTIDE SEQUENCE [LARGE SCALE GENOMIC DNA]</scope>
    <source>
        <strain evidence="4">JCM 18127</strain>
    </source>
</reference>
<evidence type="ECO:0000313" key="3">
    <source>
        <dbReference type="EMBL" id="GAA4683726.1"/>
    </source>
</evidence>
<feature type="compositionally biased region" description="Pro residues" evidence="1">
    <location>
        <begin position="56"/>
        <end position="73"/>
    </location>
</feature>
<comment type="caution">
    <text evidence="3">The sequence shown here is derived from an EMBL/GenBank/DDBJ whole genome shotgun (WGS) entry which is preliminary data.</text>
</comment>
<keyword evidence="2" id="KW-1133">Transmembrane helix</keyword>
<dbReference type="Proteomes" id="UP001500621">
    <property type="component" value="Unassembled WGS sequence"/>
</dbReference>
<dbReference type="EMBL" id="BAABIM010000002">
    <property type="protein sequence ID" value="GAA4683726.1"/>
    <property type="molecule type" value="Genomic_DNA"/>
</dbReference>
<evidence type="ECO:0000256" key="2">
    <source>
        <dbReference type="SAM" id="Phobius"/>
    </source>
</evidence>
<sequence>MSEPRDPDETQPVQPEGDQHWPSYEPPAEPRAEPAAGPDADAAWPRPWPSAALPPSSFPPPRHHQQPPPPPGAYTPGAYYQPHPGLLGYQQQHGGAATSMTLGIISLVAVAVSPLLCCVTLPAALTGPFGIALGARALRAIDAEPGRYANRSQATTGILTGAIGTALGLVMLVLLLFVFSAGSLYGD</sequence>
<gene>
    <name evidence="3" type="ORF">GCM10023226_21160</name>
</gene>
<keyword evidence="2" id="KW-0812">Transmembrane</keyword>
<name>A0ABP8W896_9ACTN</name>
<keyword evidence="2" id="KW-0472">Membrane</keyword>
<evidence type="ECO:0008006" key="5">
    <source>
        <dbReference type="Google" id="ProtNLM"/>
    </source>
</evidence>